<evidence type="ECO:0000256" key="8">
    <source>
        <dbReference type="RuleBase" id="RU000489"/>
    </source>
</evidence>
<dbReference type="SUPFAM" id="SSF51445">
    <property type="entry name" value="(Trans)glycosidases"/>
    <property type="match status" value="1"/>
</dbReference>
<gene>
    <name evidence="11" type="ORF">BJ085DRAFT_4251</name>
</gene>
<dbReference type="GO" id="GO:0005576">
    <property type="term" value="C:extracellular region"/>
    <property type="evidence" value="ECO:0007669"/>
    <property type="project" value="TreeGrafter"/>
</dbReference>
<evidence type="ECO:0000313" key="11">
    <source>
        <dbReference type="EMBL" id="RKP36724.1"/>
    </source>
</evidence>
<keyword evidence="12" id="KW-1185">Reference proteome</keyword>
<protein>
    <recommendedName>
        <fullName evidence="2">chitinase</fullName>
        <ecNumber evidence="2">3.2.1.14</ecNumber>
    </recommendedName>
</protein>
<dbReference type="InterPro" id="IPR017853">
    <property type="entry name" value="GH"/>
</dbReference>
<organism evidence="11 12">
    <name type="scientific">Dimargaris cristalligena</name>
    <dbReference type="NCBI Taxonomy" id="215637"/>
    <lineage>
        <taxon>Eukaryota</taxon>
        <taxon>Fungi</taxon>
        <taxon>Fungi incertae sedis</taxon>
        <taxon>Zoopagomycota</taxon>
        <taxon>Kickxellomycotina</taxon>
        <taxon>Dimargaritomycetes</taxon>
        <taxon>Dimargaritales</taxon>
        <taxon>Dimargaritaceae</taxon>
        <taxon>Dimargaris</taxon>
    </lineage>
</organism>
<dbReference type="Proteomes" id="UP000268162">
    <property type="component" value="Unassembled WGS sequence"/>
</dbReference>
<comment type="similarity">
    <text evidence="9">Belongs to the glycosyl hydrolase 18 family.</text>
</comment>
<dbReference type="GO" id="GO:0006032">
    <property type="term" value="P:chitin catabolic process"/>
    <property type="evidence" value="ECO:0007669"/>
    <property type="project" value="UniProtKB-KW"/>
</dbReference>
<dbReference type="EMBL" id="ML002605">
    <property type="protein sequence ID" value="RKP36724.1"/>
    <property type="molecule type" value="Genomic_DNA"/>
</dbReference>
<dbReference type="Gene3D" id="3.20.20.80">
    <property type="entry name" value="Glycosidases"/>
    <property type="match status" value="1"/>
</dbReference>
<evidence type="ECO:0000256" key="3">
    <source>
        <dbReference type="ARBA" id="ARBA00022801"/>
    </source>
</evidence>
<dbReference type="InterPro" id="IPR050542">
    <property type="entry name" value="Glycosyl_Hydrlase18_Chitinase"/>
</dbReference>
<name>A0A4P9ZT26_9FUNG</name>
<feature type="non-terminal residue" evidence="11">
    <location>
        <position position="1"/>
    </location>
</feature>
<reference evidence="12" key="1">
    <citation type="journal article" date="2018" name="Nat. Microbiol.">
        <title>Leveraging single-cell genomics to expand the fungal tree of life.</title>
        <authorList>
            <person name="Ahrendt S.R."/>
            <person name="Quandt C.A."/>
            <person name="Ciobanu D."/>
            <person name="Clum A."/>
            <person name="Salamov A."/>
            <person name="Andreopoulos B."/>
            <person name="Cheng J.F."/>
            <person name="Woyke T."/>
            <person name="Pelin A."/>
            <person name="Henrissat B."/>
            <person name="Reynolds N.K."/>
            <person name="Benny G.L."/>
            <person name="Smith M.E."/>
            <person name="James T.Y."/>
            <person name="Grigoriev I.V."/>
        </authorList>
    </citation>
    <scope>NUCLEOTIDE SEQUENCE [LARGE SCALE GENOMIC DNA]</scope>
    <source>
        <strain evidence="12">RSA 468</strain>
    </source>
</reference>
<dbReference type="InterPro" id="IPR001223">
    <property type="entry name" value="Glyco_hydro18_cat"/>
</dbReference>
<evidence type="ECO:0000256" key="5">
    <source>
        <dbReference type="ARBA" id="ARBA00023277"/>
    </source>
</evidence>
<evidence type="ECO:0000256" key="2">
    <source>
        <dbReference type="ARBA" id="ARBA00012729"/>
    </source>
</evidence>
<dbReference type="Pfam" id="PF00704">
    <property type="entry name" value="Glyco_hydro_18"/>
    <property type="match status" value="1"/>
</dbReference>
<evidence type="ECO:0000256" key="6">
    <source>
        <dbReference type="ARBA" id="ARBA00023295"/>
    </source>
</evidence>
<dbReference type="InterPro" id="IPR001579">
    <property type="entry name" value="Glyco_hydro_18_chit_AS"/>
</dbReference>
<keyword evidence="7" id="KW-0624">Polysaccharide degradation</keyword>
<dbReference type="GO" id="GO:0000272">
    <property type="term" value="P:polysaccharide catabolic process"/>
    <property type="evidence" value="ECO:0007669"/>
    <property type="project" value="UniProtKB-KW"/>
</dbReference>
<keyword evidence="5" id="KW-0119">Carbohydrate metabolism</keyword>
<keyword evidence="4" id="KW-0146">Chitin degradation</keyword>
<keyword evidence="3 8" id="KW-0378">Hydrolase</keyword>
<dbReference type="AlphaFoldDB" id="A0A4P9ZT26"/>
<evidence type="ECO:0000256" key="9">
    <source>
        <dbReference type="RuleBase" id="RU004453"/>
    </source>
</evidence>
<keyword evidence="6 8" id="KW-0326">Glycosidase</keyword>
<dbReference type="PROSITE" id="PS01095">
    <property type="entry name" value="GH18_1"/>
    <property type="match status" value="1"/>
</dbReference>
<accession>A0A4P9ZT26</accession>
<evidence type="ECO:0000259" key="10">
    <source>
        <dbReference type="PROSITE" id="PS51910"/>
    </source>
</evidence>
<evidence type="ECO:0000256" key="1">
    <source>
        <dbReference type="ARBA" id="ARBA00000822"/>
    </source>
</evidence>
<proteinExistence type="inferred from homology"/>
<evidence type="ECO:0000256" key="4">
    <source>
        <dbReference type="ARBA" id="ARBA00023024"/>
    </source>
</evidence>
<sequence>LTASTAAFDLDSSSNLVTYWGQNSYGVTHPGAGGAERSLEEYCQNDSPSDVFVLAFLQIFNAGTNKPPVLDFSDQCKTTFPGSELLRCPSIARGIKTCQAKGKAVLLSLGGAVGLYGFRSNDEGRQFARTIWNMFFAGGLDYPPDGPPSNSQASLRPLGDVILDGIDLDIEGGSPTGYAAFIETLRGYFQADAARKRYYVAAAPQCAFPDFYMQPILEKAWFDMLYIQFYNNYCGLNNPSAYNYQVWHEWAQTKAINKNVKLYVGVPGGPTGASTGFVTMDQLRPVLDDTRAKFDSFGGVMMWDTSQA</sequence>
<dbReference type="PANTHER" id="PTHR45708:SF49">
    <property type="entry name" value="ENDOCHITINASE"/>
    <property type="match status" value="1"/>
</dbReference>
<dbReference type="GO" id="GO:0008843">
    <property type="term" value="F:endochitinase activity"/>
    <property type="evidence" value="ECO:0007669"/>
    <property type="project" value="UniProtKB-EC"/>
</dbReference>
<evidence type="ECO:0000256" key="7">
    <source>
        <dbReference type="ARBA" id="ARBA00023326"/>
    </source>
</evidence>
<dbReference type="PANTHER" id="PTHR45708">
    <property type="entry name" value="ENDOCHITINASE"/>
    <property type="match status" value="1"/>
</dbReference>
<feature type="non-terminal residue" evidence="11">
    <location>
        <position position="308"/>
    </location>
</feature>
<dbReference type="EC" id="3.2.1.14" evidence="2"/>
<dbReference type="STRING" id="215637.A0A4P9ZT26"/>
<evidence type="ECO:0000313" key="12">
    <source>
        <dbReference type="Proteomes" id="UP000268162"/>
    </source>
</evidence>
<dbReference type="PROSITE" id="PS51910">
    <property type="entry name" value="GH18_2"/>
    <property type="match status" value="1"/>
</dbReference>
<feature type="domain" description="GH18" evidence="10">
    <location>
        <begin position="14"/>
        <end position="308"/>
    </location>
</feature>
<comment type="catalytic activity">
    <reaction evidence="1">
        <text>Random endo-hydrolysis of N-acetyl-beta-D-glucosaminide (1-&gt;4)-beta-linkages in chitin and chitodextrins.</text>
        <dbReference type="EC" id="3.2.1.14"/>
    </reaction>
</comment>